<dbReference type="EMBL" id="JANKHO010001499">
    <property type="protein sequence ID" value="KAJ3501047.1"/>
    <property type="molecule type" value="Genomic_DNA"/>
</dbReference>
<sequence>MRRSDLPILTVTPFKFVNASALIQTQFTSHTSLITWSSIAPTFGREMRNLAMSLDDLGILLKQSTAPNAAALVFQLTRIQFASKEVGRDFQLFNSRLIASSNVLFNLPVSVLASSERAIAASSLSPLSPQWTAGTGTRFREAYLHTLQTLENFNRELTYLNEFTHTSIMALERGLEILVALAHDETHKAPQQEAGEILCQLWMNLADTQDLVSDPQEPIEVLGRIQPTIKYIKTLVFEVQERLEVLQIDIDLLREQVVEQMAMSTEFLESVNNALHPASRAVSNKISIDPGNSFGVRLNDLVMEVVEVVVSDLRKGSAYMPQNLDRVMSAKAVNDIAKKVQEYRSKVLREFALLQQLAEQQAEVLELLESISRRLSVEMHEVSDRAPASSNTH</sequence>
<dbReference type="Proteomes" id="UP001148786">
    <property type="component" value="Unassembled WGS sequence"/>
</dbReference>
<protein>
    <submittedName>
        <fullName evidence="1">Uncharacterized protein</fullName>
    </submittedName>
</protein>
<organism evidence="1 2">
    <name type="scientific">Agrocybe chaxingu</name>
    <dbReference type="NCBI Taxonomy" id="84603"/>
    <lineage>
        <taxon>Eukaryota</taxon>
        <taxon>Fungi</taxon>
        <taxon>Dikarya</taxon>
        <taxon>Basidiomycota</taxon>
        <taxon>Agaricomycotina</taxon>
        <taxon>Agaricomycetes</taxon>
        <taxon>Agaricomycetidae</taxon>
        <taxon>Agaricales</taxon>
        <taxon>Agaricineae</taxon>
        <taxon>Strophariaceae</taxon>
        <taxon>Agrocybe</taxon>
    </lineage>
</organism>
<accession>A0A9W8MT12</accession>
<proteinExistence type="predicted"/>
<keyword evidence="2" id="KW-1185">Reference proteome</keyword>
<gene>
    <name evidence="1" type="ORF">NLJ89_g9517</name>
</gene>
<reference evidence="1" key="1">
    <citation type="submission" date="2022-07" db="EMBL/GenBank/DDBJ databases">
        <title>Genome Sequence of Agrocybe chaxingu.</title>
        <authorList>
            <person name="Buettner E."/>
        </authorList>
    </citation>
    <scope>NUCLEOTIDE SEQUENCE</scope>
    <source>
        <strain evidence="1">MP-N11</strain>
    </source>
</reference>
<comment type="caution">
    <text evidence="1">The sequence shown here is derived from an EMBL/GenBank/DDBJ whole genome shotgun (WGS) entry which is preliminary data.</text>
</comment>
<evidence type="ECO:0000313" key="1">
    <source>
        <dbReference type="EMBL" id="KAJ3501047.1"/>
    </source>
</evidence>
<name>A0A9W8MT12_9AGAR</name>
<evidence type="ECO:0000313" key="2">
    <source>
        <dbReference type="Proteomes" id="UP001148786"/>
    </source>
</evidence>
<dbReference type="OrthoDB" id="2967948at2759"/>
<dbReference type="AlphaFoldDB" id="A0A9W8MT12"/>